<dbReference type="InterPro" id="IPR004360">
    <property type="entry name" value="Glyas_Fos-R_dOase_dom"/>
</dbReference>
<dbReference type="InterPro" id="IPR029068">
    <property type="entry name" value="Glyas_Bleomycin-R_OHBP_Dase"/>
</dbReference>
<dbReference type="Pfam" id="PF00903">
    <property type="entry name" value="Glyoxalase"/>
    <property type="match status" value="1"/>
</dbReference>
<name>A0A4S4NEG9_9BACT</name>
<accession>A0A4S4NEG9</accession>
<dbReference type="InterPro" id="IPR037523">
    <property type="entry name" value="VOC_core"/>
</dbReference>
<keyword evidence="4" id="KW-1185">Reference proteome</keyword>
<evidence type="ECO:0000259" key="2">
    <source>
        <dbReference type="PROSITE" id="PS51819"/>
    </source>
</evidence>
<feature type="region of interest" description="Disordered" evidence="1">
    <location>
        <begin position="91"/>
        <end position="131"/>
    </location>
</feature>
<dbReference type="PANTHER" id="PTHR34109:SF1">
    <property type="entry name" value="VOC DOMAIN-CONTAINING PROTEIN"/>
    <property type="match status" value="1"/>
</dbReference>
<dbReference type="Proteomes" id="UP000308528">
    <property type="component" value="Unassembled WGS sequence"/>
</dbReference>
<organism evidence="3 4">
    <name type="scientific">Neolewinella litorea</name>
    <dbReference type="NCBI Taxonomy" id="2562452"/>
    <lineage>
        <taxon>Bacteria</taxon>
        <taxon>Pseudomonadati</taxon>
        <taxon>Bacteroidota</taxon>
        <taxon>Saprospiria</taxon>
        <taxon>Saprospirales</taxon>
        <taxon>Lewinellaceae</taxon>
        <taxon>Neolewinella</taxon>
    </lineage>
</organism>
<dbReference type="Gene3D" id="3.30.720.120">
    <property type="match status" value="1"/>
</dbReference>
<protein>
    <submittedName>
        <fullName evidence="3">VOC family protein</fullName>
    </submittedName>
</protein>
<evidence type="ECO:0000313" key="3">
    <source>
        <dbReference type="EMBL" id="THH37936.1"/>
    </source>
</evidence>
<evidence type="ECO:0000313" key="4">
    <source>
        <dbReference type="Proteomes" id="UP000308528"/>
    </source>
</evidence>
<dbReference type="Gene3D" id="3.30.720.110">
    <property type="match status" value="1"/>
</dbReference>
<gene>
    <name evidence="3" type="ORF">E4021_12950</name>
</gene>
<proteinExistence type="predicted"/>
<sequence length="131" mass="14520">MATSFKPSGYNSLSPYHVVKGADAYIDFLERVFGAERLRRYTHEGRVVHAEVRLDDTVLMLAEATEQFPPNRPLTHLYVADVDKLHQRAVEAGGTSIDAPRERPGDPDRRGAFSDPFGGSWSVATQVHPAT</sequence>
<dbReference type="CDD" id="cd07246">
    <property type="entry name" value="VOC_like"/>
    <property type="match status" value="1"/>
</dbReference>
<evidence type="ECO:0000256" key="1">
    <source>
        <dbReference type="SAM" id="MobiDB-lite"/>
    </source>
</evidence>
<dbReference type="EMBL" id="SRSF01000005">
    <property type="protein sequence ID" value="THH37936.1"/>
    <property type="molecule type" value="Genomic_DNA"/>
</dbReference>
<dbReference type="PROSITE" id="PS51819">
    <property type="entry name" value="VOC"/>
    <property type="match status" value="1"/>
</dbReference>
<dbReference type="SUPFAM" id="SSF54593">
    <property type="entry name" value="Glyoxalase/Bleomycin resistance protein/Dihydroxybiphenyl dioxygenase"/>
    <property type="match status" value="1"/>
</dbReference>
<feature type="compositionally biased region" description="Basic and acidic residues" evidence="1">
    <location>
        <begin position="99"/>
        <end position="112"/>
    </location>
</feature>
<reference evidence="3 4" key="1">
    <citation type="submission" date="2019-04" db="EMBL/GenBank/DDBJ databases">
        <title>Lewinella litorea sp. nov., isolated from a marine sand.</title>
        <authorList>
            <person name="Yoon J.-H."/>
        </authorList>
    </citation>
    <scope>NUCLEOTIDE SEQUENCE [LARGE SCALE GENOMIC DNA]</scope>
    <source>
        <strain evidence="3 4">HSMS-39</strain>
    </source>
</reference>
<dbReference type="RefSeq" id="WP_136459783.1">
    <property type="nucleotide sequence ID" value="NZ_SRSF01000005.1"/>
</dbReference>
<dbReference type="AlphaFoldDB" id="A0A4S4NEG9"/>
<dbReference type="PANTHER" id="PTHR34109">
    <property type="entry name" value="BNAUNNG04460D PROTEIN-RELATED"/>
    <property type="match status" value="1"/>
</dbReference>
<dbReference type="OrthoDB" id="9795306at2"/>
<comment type="caution">
    <text evidence="3">The sequence shown here is derived from an EMBL/GenBank/DDBJ whole genome shotgun (WGS) entry which is preliminary data.</text>
</comment>
<feature type="domain" description="VOC" evidence="2">
    <location>
        <begin position="9"/>
        <end position="126"/>
    </location>
</feature>